<evidence type="ECO:0000256" key="2">
    <source>
        <dbReference type="ARBA" id="ARBA00022475"/>
    </source>
</evidence>
<evidence type="ECO:0000256" key="4">
    <source>
        <dbReference type="ARBA" id="ARBA00022692"/>
    </source>
</evidence>
<evidence type="ECO:0000256" key="6">
    <source>
        <dbReference type="ARBA" id="ARBA00022801"/>
    </source>
</evidence>
<comment type="function">
    <text evidence="9 10">This protein specifically catalyzes the removal of signal peptides from prolipoproteins.</text>
</comment>
<evidence type="ECO:0000256" key="3">
    <source>
        <dbReference type="ARBA" id="ARBA00022670"/>
    </source>
</evidence>
<evidence type="ECO:0000313" key="13">
    <source>
        <dbReference type="EMBL" id="MFD2092267.1"/>
    </source>
</evidence>
<feature type="active site" evidence="9">
    <location>
        <position position="173"/>
    </location>
</feature>
<comment type="caution">
    <text evidence="13">The sequence shown here is derived from an EMBL/GenBank/DDBJ whole genome shotgun (WGS) entry which is preliminary data.</text>
</comment>
<evidence type="ECO:0000256" key="8">
    <source>
        <dbReference type="ARBA" id="ARBA00023136"/>
    </source>
</evidence>
<dbReference type="GO" id="GO:0004190">
    <property type="term" value="F:aspartic-type endopeptidase activity"/>
    <property type="evidence" value="ECO:0007669"/>
    <property type="project" value="UniProtKB-EC"/>
</dbReference>
<evidence type="ECO:0000256" key="11">
    <source>
        <dbReference type="RuleBase" id="RU004181"/>
    </source>
</evidence>
<feature type="transmembrane region" description="Helical" evidence="9">
    <location>
        <begin position="87"/>
        <end position="110"/>
    </location>
</feature>
<comment type="catalytic activity">
    <reaction evidence="9 10">
        <text>Release of signal peptides from bacterial membrane prolipoproteins. Hydrolyzes -Xaa-Yaa-Zaa-|-(S,diacylglyceryl)Cys-, in which Xaa is hydrophobic (preferably Leu), and Yaa (Ala or Ser) and Zaa (Gly or Ala) have small, neutral side chains.</text>
        <dbReference type="EC" id="3.4.23.36"/>
    </reaction>
</comment>
<feature type="active site" evidence="9">
    <location>
        <position position="154"/>
    </location>
</feature>
<evidence type="ECO:0000256" key="9">
    <source>
        <dbReference type="HAMAP-Rule" id="MF_00161"/>
    </source>
</evidence>
<keyword evidence="7 9" id="KW-1133">Transmembrane helix</keyword>
<name>A0ABW4XAE7_9ACTN</name>
<dbReference type="RefSeq" id="WP_376875813.1">
    <property type="nucleotide sequence ID" value="NZ_JBHUHP010000010.1"/>
</dbReference>
<comment type="similarity">
    <text evidence="1 9 11">Belongs to the peptidase A8 family.</text>
</comment>
<accession>A0ABW4XAE7</accession>
<dbReference type="PANTHER" id="PTHR33695">
    <property type="entry name" value="LIPOPROTEIN SIGNAL PEPTIDASE"/>
    <property type="match status" value="1"/>
</dbReference>
<evidence type="ECO:0000256" key="7">
    <source>
        <dbReference type="ARBA" id="ARBA00022989"/>
    </source>
</evidence>
<feature type="region of interest" description="Disordered" evidence="12">
    <location>
        <begin position="1"/>
        <end position="33"/>
    </location>
</feature>
<feature type="transmembrane region" description="Helical" evidence="9">
    <location>
        <begin position="41"/>
        <end position="64"/>
    </location>
</feature>
<comment type="subcellular location">
    <subcellularLocation>
        <location evidence="9">Cell membrane</location>
        <topology evidence="9">Multi-pass membrane protein</topology>
    </subcellularLocation>
</comment>
<feature type="transmembrane region" description="Helical" evidence="9">
    <location>
        <begin position="117"/>
        <end position="138"/>
    </location>
</feature>
<keyword evidence="6 9" id="KW-0378">Hydrolase</keyword>
<evidence type="ECO:0000256" key="12">
    <source>
        <dbReference type="SAM" id="MobiDB-lite"/>
    </source>
</evidence>
<evidence type="ECO:0000256" key="10">
    <source>
        <dbReference type="RuleBase" id="RU000594"/>
    </source>
</evidence>
<dbReference type="PANTHER" id="PTHR33695:SF1">
    <property type="entry name" value="LIPOPROTEIN SIGNAL PEPTIDASE"/>
    <property type="match status" value="1"/>
</dbReference>
<keyword evidence="8 9" id="KW-0472">Membrane</keyword>
<dbReference type="InterPro" id="IPR001872">
    <property type="entry name" value="Peptidase_A8"/>
</dbReference>
<proteinExistence type="inferred from homology"/>
<organism evidence="13 14">
    <name type="scientific">Blastococcus deserti</name>
    <dbReference type="NCBI Taxonomy" id="2259033"/>
    <lineage>
        <taxon>Bacteria</taxon>
        <taxon>Bacillati</taxon>
        <taxon>Actinomycetota</taxon>
        <taxon>Actinomycetes</taxon>
        <taxon>Geodermatophilales</taxon>
        <taxon>Geodermatophilaceae</taxon>
        <taxon>Blastococcus</taxon>
    </lineage>
</organism>
<evidence type="ECO:0000313" key="14">
    <source>
        <dbReference type="Proteomes" id="UP001597402"/>
    </source>
</evidence>
<dbReference type="PROSITE" id="PS00855">
    <property type="entry name" value="SPASE_II"/>
    <property type="match status" value="1"/>
</dbReference>
<keyword evidence="3 9" id="KW-0645">Protease</keyword>
<feature type="transmembrane region" description="Helical" evidence="9">
    <location>
        <begin position="165"/>
        <end position="188"/>
    </location>
</feature>
<dbReference type="PRINTS" id="PR00781">
    <property type="entry name" value="LIPOSIGPTASE"/>
</dbReference>
<dbReference type="NCBIfam" id="TIGR00077">
    <property type="entry name" value="lspA"/>
    <property type="match status" value="1"/>
</dbReference>
<dbReference type="Proteomes" id="UP001597402">
    <property type="component" value="Unassembled WGS sequence"/>
</dbReference>
<keyword evidence="2 9" id="KW-1003">Cell membrane</keyword>
<sequence>MGTAADRRPGKRHRAEEPVLSEQPDAVDGSAVPGRRPRTRLLLALAAGVLVADLVTKLAVVATIEPGEDIRLLGGALYLTHLRNTGAAFSFAEGFTVVFTLVAVAVAVVIVRVARRLFSTAWAVTLGLVLGGALGNLIDRVFRDPGFLRGGVVDFLSVFGPDGQVWPVFNIADSAIVCGGVLGAVLALRGIEFDGSRGKDEAAADAA</sequence>
<evidence type="ECO:0000256" key="5">
    <source>
        <dbReference type="ARBA" id="ARBA00022750"/>
    </source>
</evidence>
<keyword evidence="4 9" id="KW-0812">Transmembrane</keyword>
<dbReference type="EC" id="3.4.23.36" evidence="9"/>
<gene>
    <name evidence="9 13" type="primary">lspA</name>
    <name evidence="13" type="ORF">ACFSHS_11865</name>
</gene>
<keyword evidence="14" id="KW-1185">Reference proteome</keyword>
<comment type="pathway">
    <text evidence="9">Protein modification; lipoprotein biosynthesis (signal peptide cleavage).</text>
</comment>
<evidence type="ECO:0000256" key="1">
    <source>
        <dbReference type="ARBA" id="ARBA00006139"/>
    </source>
</evidence>
<keyword evidence="5 9" id="KW-0064">Aspartyl protease</keyword>
<dbReference type="EMBL" id="JBHUHP010000010">
    <property type="protein sequence ID" value="MFD2092267.1"/>
    <property type="molecule type" value="Genomic_DNA"/>
</dbReference>
<dbReference type="Pfam" id="PF01252">
    <property type="entry name" value="Peptidase_A8"/>
    <property type="match status" value="1"/>
</dbReference>
<dbReference type="HAMAP" id="MF_00161">
    <property type="entry name" value="LspA"/>
    <property type="match status" value="1"/>
</dbReference>
<reference evidence="14" key="1">
    <citation type="journal article" date="2019" name="Int. J. Syst. Evol. Microbiol.">
        <title>The Global Catalogue of Microorganisms (GCM) 10K type strain sequencing project: providing services to taxonomists for standard genome sequencing and annotation.</title>
        <authorList>
            <consortium name="The Broad Institute Genomics Platform"/>
            <consortium name="The Broad Institute Genome Sequencing Center for Infectious Disease"/>
            <person name="Wu L."/>
            <person name="Ma J."/>
        </authorList>
    </citation>
    <scope>NUCLEOTIDE SEQUENCE [LARGE SCALE GENOMIC DNA]</scope>
    <source>
        <strain evidence="14">JCM 3338</strain>
    </source>
</reference>
<protein>
    <recommendedName>
        <fullName evidence="9">Lipoprotein signal peptidase</fullName>
        <ecNumber evidence="9">3.4.23.36</ecNumber>
    </recommendedName>
    <alternativeName>
        <fullName evidence="9">Prolipoprotein signal peptidase</fullName>
    </alternativeName>
    <alternativeName>
        <fullName evidence="9">Signal peptidase II</fullName>
        <shortName evidence="9">SPase II</shortName>
    </alternativeName>
</protein>